<reference evidence="1" key="1">
    <citation type="submission" date="2020-07" db="EMBL/GenBank/DDBJ databases">
        <authorList>
            <person name="Nazaruddin N."/>
        </authorList>
    </citation>
    <scope>NUCLEOTIDE SEQUENCE</scope>
</reference>
<keyword evidence="2" id="KW-1185">Reference proteome</keyword>
<proteinExistence type="predicted"/>
<feature type="non-terminal residue" evidence="1">
    <location>
        <position position="1"/>
    </location>
</feature>
<accession>A0A6V7H8Y6</accession>
<name>A0A6V7H8Y6_9HYME</name>
<dbReference type="Proteomes" id="UP000752696">
    <property type="component" value="Unassembled WGS sequence"/>
</dbReference>
<feature type="non-terminal residue" evidence="1">
    <location>
        <position position="49"/>
    </location>
</feature>
<dbReference type="EMBL" id="CAJDYZ010009057">
    <property type="protein sequence ID" value="CAD1476133.1"/>
    <property type="molecule type" value="Genomic_DNA"/>
</dbReference>
<sequence length="49" mass="5840">AKQIINLLLLSNNFCPKSYHTYEFKKKVTNYRIRFGHSLWSANQLPVQE</sequence>
<evidence type="ECO:0000313" key="1">
    <source>
        <dbReference type="EMBL" id="CAD1476133.1"/>
    </source>
</evidence>
<dbReference type="OrthoDB" id="10371882at2759"/>
<gene>
    <name evidence="1" type="ORF">MHI_LOCUS622028</name>
</gene>
<evidence type="ECO:0000313" key="2">
    <source>
        <dbReference type="Proteomes" id="UP000752696"/>
    </source>
</evidence>
<comment type="caution">
    <text evidence="1">The sequence shown here is derived from an EMBL/GenBank/DDBJ whole genome shotgun (WGS) entry which is preliminary data.</text>
</comment>
<dbReference type="AlphaFoldDB" id="A0A6V7H8Y6"/>
<organism evidence="1 2">
    <name type="scientific">Heterotrigona itama</name>
    <dbReference type="NCBI Taxonomy" id="395501"/>
    <lineage>
        <taxon>Eukaryota</taxon>
        <taxon>Metazoa</taxon>
        <taxon>Ecdysozoa</taxon>
        <taxon>Arthropoda</taxon>
        <taxon>Hexapoda</taxon>
        <taxon>Insecta</taxon>
        <taxon>Pterygota</taxon>
        <taxon>Neoptera</taxon>
        <taxon>Endopterygota</taxon>
        <taxon>Hymenoptera</taxon>
        <taxon>Apocrita</taxon>
        <taxon>Aculeata</taxon>
        <taxon>Apoidea</taxon>
        <taxon>Anthophila</taxon>
        <taxon>Apidae</taxon>
        <taxon>Heterotrigona</taxon>
    </lineage>
</organism>
<protein>
    <submittedName>
        <fullName evidence="1">Uncharacterized protein</fullName>
    </submittedName>
</protein>